<proteinExistence type="predicted"/>
<dbReference type="InterPro" id="IPR021109">
    <property type="entry name" value="Peptidase_aspartic_dom_sf"/>
</dbReference>
<dbReference type="Proteomes" id="UP001058974">
    <property type="component" value="Chromosome 2"/>
</dbReference>
<keyword evidence="2" id="KW-1185">Reference proteome</keyword>
<protein>
    <submittedName>
        <fullName evidence="1">Uncharacterized protein</fullName>
    </submittedName>
</protein>
<dbReference type="InterPro" id="IPR001969">
    <property type="entry name" value="Aspartic_peptidase_AS"/>
</dbReference>
<comment type="caution">
    <text evidence="1">The sequence shown here is derived from an EMBL/GenBank/DDBJ whole genome shotgun (WGS) entry which is preliminary data.</text>
</comment>
<evidence type="ECO:0000313" key="2">
    <source>
        <dbReference type="Proteomes" id="UP001058974"/>
    </source>
</evidence>
<dbReference type="PANTHER" id="PTHR33240">
    <property type="entry name" value="OS08G0508500 PROTEIN"/>
    <property type="match status" value="1"/>
</dbReference>
<evidence type="ECO:0000313" key="1">
    <source>
        <dbReference type="EMBL" id="KAI5437496.1"/>
    </source>
</evidence>
<organism evidence="1 2">
    <name type="scientific">Pisum sativum</name>
    <name type="common">Garden pea</name>
    <name type="synonym">Lathyrus oleraceus</name>
    <dbReference type="NCBI Taxonomy" id="3888"/>
    <lineage>
        <taxon>Eukaryota</taxon>
        <taxon>Viridiplantae</taxon>
        <taxon>Streptophyta</taxon>
        <taxon>Embryophyta</taxon>
        <taxon>Tracheophyta</taxon>
        <taxon>Spermatophyta</taxon>
        <taxon>Magnoliopsida</taxon>
        <taxon>eudicotyledons</taxon>
        <taxon>Gunneridae</taxon>
        <taxon>Pentapetalae</taxon>
        <taxon>rosids</taxon>
        <taxon>fabids</taxon>
        <taxon>Fabales</taxon>
        <taxon>Fabaceae</taxon>
        <taxon>Papilionoideae</taxon>
        <taxon>50 kb inversion clade</taxon>
        <taxon>NPAAA clade</taxon>
        <taxon>Hologalegina</taxon>
        <taxon>IRL clade</taxon>
        <taxon>Fabeae</taxon>
        <taxon>Lathyrus</taxon>
    </lineage>
</organism>
<dbReference type="PANTHER" id="PTHR33240:SF15">
    <property type="entry name" value="GAG-PRO-LIKE PROTEIN"/>
    <property type="match status" value="1"/>
</dbReference>
<dbReference type="Gramene" id="Psat02G0356500-T1">
    <property type="protein sequence ID" value="KAI5437496.1"/>
    <property type="gene ID" value="KIW84_023565"/>
</dbReference>
<dbReference type="EMBL" id="JAMSHJ010000002">
    <property type="protein sequence ID" value="KAI5437496.1"/>
    <property type="molecule type" value="Genomic_DNA"/>
</dbReference>
<name>A0A9D5BBY8_PEA</name>
<sequence length="392" mass="43698">MNSEAHREALQRVLKQTFVEHDVTVDQFDHIVANITSSNNLSFCDEELPEEGTNHNLALHISMNCKDDALSNVLVDTGSSLNVLPKSTLSKLSFQGAPMRYSGVIVKGFDGSCKTVIGEVDLLVKIGPSDFQITFQVMDIHSAYNCLLGRPWIHEAGVVTSTLHQKLKYVKNGNLVIIGGEKALLVSHLSPFSYVEAGDKVGTLFQALSIASEKRVREPMSSLKNARKIVKEGNVDQSGRLVEVSDNKGRISLGFQQGLSIARSEDMQLIFRRGGFIHGNEQHLADVLEDDEEEDSTNFVTYGKACNNWTIHEEKAIQPFEEQIELVNLGSEDDVKEVKIESRLCPDAKKGLVDLLRDHSYVFAWSYQDMPGLDYEIVEHRFPVKPECPPVK</sequence>
<dbReference type="SUPFAM" id="SSF50630">
    <property type="entry name" value="Acid proteases"/>
    <property type="match status" value="1"/>
</dbReference>
<dbReference type="CDD" id="cd00303">
    <property type="entry name" value="retropepsin_like"/>
    <property type="match status" value="1"/>
</dbReference>
<dbReference type="GO" id="GO:0006508">
    <property type="term" value="P:proteolysis"/>
    <property type="evidence" value="ECO:0007669"/>
    <property type="project" value="InterPro"/>
</dbReference>
<dbReference type="GO" id="GO:0004190">
    <property type="term" value="F:aspartic-type endopeptidase activity"/>
    <property type="evidence" value="ECO:0007669"/>
    <property type="project" value="InterPro"/>
</dbReference>
<reference evidence="1 2" key="1">
    <citation type="journal article" date="2022" name="Nat. Genet.">
        <title>Improved pea reference genome and pan-genome highlight genomic features and evolutionary characteristics.</title>
        <authorList>
            <person name="Yang T."/>
            <person name="Liu R."/>
            <person name="Luo Y."/>
            <person name="Hu S."/>
            <person name="Wang D."/>
            <person name="Wang C."/>
            <person name="Pandey M.K."/>
            <person name="Ge S."/>
            <person name="Xu Q."/>
            <person name="Li N."/>
            <person name="Li G."/>
            <person name="Huang Y."/>
            <person name="Saxena R.K."/>
            <person name="Ji Y."/>
            <person name="Li M."/>
            <person name="Yan X."/>
            <person name="He Y."/>
            <person name="Liu Y."/>
            <person name="Wang X."/>
            <person name="Xiang C."/>
            <person name="Varshney R.K."/>
            <person name="Ding H."/>
            <person name="Gao S."/>
            <person name="Zong X."/>
        </authorList>
    </citation>
    <scope>NUCLEOTIDE SEQUENCE [LARGE SCALE GENOMIC DNA]</scope>
    <source>
        <strain evidence="1 2">cv. Zhongwan 6</strain>
    </source>
</reference>
<dbReference type="Pfam" id="PF13650">
    <property type="entry name" value="Asp_protease_2"/>
    <property type="match status" value="1"/>
</dbReference>
<dbReference type="Gene3D" id="2.40.70.10">
    <property type="entry name" value="Acid Proteases"/>
    <property type="match status" value="1"/>
</dbReference>
<dbReference type="AlphaFoldDB" id="A0A9D5BBY8"/>
<dbReference type="PROSITE" id="PS00141">
    <property type="entry name" value="ASP_PROTEASE"/>
    <property type="match status" value="1"/>
</dbReference>
<gene>
    <name evidence="1" type="ORF">KIW84_023565</name>
</gene>
<accession>A0A9D5BBY8</accession>